<feature type="repeat" description="PPR" evidence="2">
    <location>
        <begin position="54"/>
        <end position="88"/>
    </location>
</feature>
<evidence type="ECO:0000256" key="2">
    <source>
        <dbReference type="PROSITE-ProRule" id="PRU00708"/>
    </source>
</evidence>
<dbReference type="GO" id="GO:0003723">
    <property type="term" value="F:RNA binding"/>
    <property type="evidence" value="ECO:0007669"/>
    <property type="project" value="InterPro"/>
</dbReference>
<dbReference type="Pfam" id="PF01535">
    <property type="entry name" value="PPR"/>
    <property type="match status" value="6"/>
</dbReference>
<dbReference type="InterPro" id="IPR046848">
    <property type="entry name" value="E_motif"/>
</dbReference>
<accession>A0A498JHZ8</accession>
<name>A0A498JHZ8_MALDO</name>
<comment type="caution">
    <text evidence="3">The sequence shown here is derived from an EMBL/GenBank/DDBJ whole genome shotgun (WGS) entry which is preliminary data.</text>
</comment>
<dbReference type="Proteomes" id="UP000290289">
    <property type="component" value="Chromosome 7"/>
</dbReference>
<dbReference type="Pfam" id="PF20431">
    <property type="entry name" value="E_motif"/>
    <property type="match status" value="1"/>
</dbReference>
<dbReference type="InterPro" id="IPR002885">
    <property type="entry name" value="PPR_rpt"/>
</dbReference>
<organism evidence="3 4">
    <name type="scientific">Malus domestica</name>
    <name type="common">Apple</name>
    <name type="synonym">Pyrus malus</name>
    <dbReference type="NCBI Taxonomy" id="3750"/>
    <lineage>
        <taxon>Eukaryota</taxon>
        <taxon>Viridiplantae</taxon>
        <taxon>Streptophyta</taxon>
        <taxon>Embryophyta</taxon>
        <taxon>Tracheophyta</taxon>
        <taxon>Spermatophyta</taxon>
        <taxon>Magnoliopsida</taxon>
        <taxon>eudicotyledons</taxon>
        <taxon>Gunneridae</taxon>
        <taxon>Pentapetalae</taxon>
        <taxon>rosids</taxon>
        <taxon>fabids</taxon>
        <taxon>Rosales</taxon>
        <taxon>Rosaceae</taxon>
        <taxon>Amygdaloideae</taxon>
        <taxon>Maleae</taxon>
        <taxon>Malus</taxon>
    </lineage>
</organism>
<dbReference type="Pfam" id="PF13041">
    <property type="entry name" value="PPR_2"/>
    <property type="match status" value="1"/>
</dbReference>
<dbReference type="PANTHER" id="PTHR47926">
    <property type="entry name" value="PENTATRICOPEPTIDE REPEAT-CONTAINING PROTEIN"/>
    <property type="match status" value="1"/>
</dbReference>
<keyword evidence="1" id="KW-0677">Repeat</keyword>
<dbReference type="GO" id="GO:0009451">
    <property type="term" value="P:RNA modification"/>
    <property type="evidence" value="ECO:0007669"/>
    <property type="project" value="InterPro"/>
</dbReference>
<dbReference type="FunFam" id="1.25.40.10:FF:000184">
    <property type="entry name" value="Pentatricopeptide repeat-containing protein, chloroplastic"/>
    <property type="match status" value="1"/>
</dbReference>
<dbReference type="Gene3D" id="1.25.40.10">
    <property type="entry name" value="Tetratricopeptide repeat domain"/>
    <property type="match status" value="2"/>
</dbReference>
<dbReference type="PANTHER" id="PTHR47926:SF437">
    <property type="entry name" value="PENTACOTRIPEPTIDE-REPEAT REGION OF PRORP DOMAIN-CONTAINING PROTEIN"/>
    <property type="match status" value="1"/>
</dbReference>
<reference evidence="3 4" key="1">
    <citation type="submission" date="2018-10" db="EMBL/GenBank/DDBJ databases">
        <title>A high-quality apple genome assembly.</title>
        <authorList>
            <person name="Hu J."/>
        </authorList>
    </citation>
    <scope>NUCLEOTIDE SEQUENCE [LARGE SCALE GENOMIC DNA]</scope>
    <source>
        <strain evidence="4">cv. HFTH1</strain>
        <tissue evidence="3">Young leaf</tissue>
    </source>
</reference>
<gene>
    <name evidence="3" type="ORF">DVH24_013959</name>
</gene>
<feature type="repeat" description="PPR" evidence="2">
    <location>
        <begin position="116"/>
        <end position="150"/>
    </location>
</feature>
<evidence type="ECO:0000313" key="4">
    <source>
        <dbReference type="Proteomes" id="UP000290289"/>
    </source>
</evidence>
<proteinExistence type="predicted"/>
<sequence length="682" mass="76413">MVTIDLHSVESTLEAGAQEVVKNFGRSFDMRSLYAKFGRMICARKVFDEMTHTCRVSWTALICGYARSGDMGNARRLFDQMPDKDSAAFNAMIDGYVKLGDMGSASSLFNEITDRNVVSWTSMISGYSHNSDIHSARSLFDAMPKKNLISWNAMIGAIADLGALDLGRWVEKVVRRKKLDRITNVGTALVDMYAKCGEIKKAKRLFDEMPEKETASWNTMINGFAVNGHGEEALEIFLDMQTGNFMPNNITFIGVLSACNHCGLVEEGKRWFKAMEGFGLIPQIEHYGCMVDLLGRAGCLEEVEKLIEAMPYDANGIFLSSFLFACGHYGDVTRANEVLKKVAKLEPGNDGNYVMLRNLYARKRRWSDAEKIKRLMRRNQANKEIGCSVIEVDGRIEEFVAGHTVHTHSEAIHLTLLGEGLPSGRMLNFLMATLYDQFIKKDIQNFEEFQFAILDIFNTFNSSLPGKHYEVPLRKEIEDMFIRWENAKVQDRRNIFIQFMKDNVRLSKVDNATVITGVVTPPVAMAAKRAGESVPQLKMIKAIPDVFFVPSATVLALISVKISRRIFTAKKASSTHSEPDIQMKTETIGEARAPETIGEARAPETIGEARAPQGGAPTPLVIGNSHEEREIRPSNLHRTPSVIGTSHGEQEIRPSNPNRRWCLTKCQNEDCIYCARPCIFES</sequence>
<dbReference type="AlphaFoldDB" id="A0A498JHZ8"/>
<dbReference type="EMBL" id="RDQH01000333">
    <property type="protein sequence ID" value="RXH93383.1"/>
    <property type="molecule type" value="Genomic_DNA"/>
</dbReference>
<protein>
    <submittedName>
        <fullName evidence="3">Uncharacterized protein</fullName>
    </submittedName>
</protein>
<evidence type="ECO:0000313" key="3">
    <source>
        <dbReference type="EMBL" id="RXH93383.1"/>
    </source>
</evidence>
<feature type="repeat" description="PPR" evidence="2">
    <location>
        <begin position="248"/>
        <end position="282"/>
    </location>
</feature>
<dbReference type="InterPro" id="IPR046960">
    <property type="entry name" value="PPR_At4g14850-like_plant"/>
</dbReference>
<evidence type="ECO:0000256" key="1">
    <source>
        <dbReference type="ARBA" id="ARBA00022737"/>
    </source>
</evidence>
<dbReference type="SUPFAM" id="SSF48452">
    <property type="entry name" value="TPR-like"/>
    <property type="match status" value="1"/>
</dbReference>
<dbReference type="PROSITE" id="PS51375">
    <property type="entry name" value="PPR"/>
    <property type="match status" value="4"/>
</dbReference>
<dbReference type="InterPro" id="IPR011990">
    <property type="entry name" value="TPR-like_helical_dom_sf"/>
</dbReference>
<dbReference type="NCBIfam" id="TIGR00756">
    <property type="entry name" value="PPR"/>
    <property type="match status" value="5"/>
</dbReference>
<feature type="repeat" description="PPR" evidence="2">
    <location>
        <begin position="213"/>
        <end position="247"/>
    </location>
</feature>
<keyword evidence="4" id="KW-1185">Reference proteome</keyword>